<protein>
    <submittedName>
        <fullName evidence="4">AAA family ATPase</fullName>
    </submittedName>
</protein>
<dbReference type="InterPro" id="IPR026866">
    <property type="entry name" value="CR006_AAA"/>
</dbReference>
<dbReference type="PANTHER" id="PTHR32182:SF22">
    <property type="entry name" value="ATP-DEPENDENT ENDONUCLEASE, OLD FAMILY-RELATED"/>
    <property type="match status" value="1"/>
</dbReference>
<organism evidence="4 5">
    <name type="scientific">Corynebacterium stationis</name>
    <dbReference type="NCBI Taxonomy" id="1705"/>
    <lineage>
        <taxon>Bacteria</taxon>
        <taxon>Bacillati</taxon>
        <taxon>Actinomycetota</taxon>
        <taxon>Actinomycetes</taxon>
        <taxon>Mycobacteriales</taxon>
        <taxon>Corynebacteriaceae</taxon>
        <taxon>Corynebacterium</taxon>
    </lineage>
</organism>
<proteinExistence type="predicted"/>
<dbReference type="CDD" id="cd00267">
    <property type="entry name" value="ABC_ATPase"/>
    <property type="match status" value="1"/>
</dbReference>
<keyword evidence="1" id="KW-0227">DNA damage</keyword>
<dbReference type="InterPro" id="IPR027417">
    <property type="entry name" value="P-loop_NTPase"/>
</dbReference>
<dbReference type="GO" id="GO:0009432">
    <property type="term" value="P:SOS response"/>
    <property type="evidence" value="ECO:0007669"/>
    <property type="project" value="UniProtKB-KW"/>
</dbReference>
<reference evidence="4 5" key="1">
    <citation type="submission" date="2020-04" db="EMBL/GenBank/DDBJ databases">
        <authorList>
            <person name="Hitch T.C.A."/>
            <person name="Wylensek D."/>
            <person name="Clavel T."/>
        </authorList>
    </citation>
    <scope>NUCLEOTIDE SEQUENCE [LARGE SCALE GENOMIC DNA]</scope>
    <source>
        <strain evidence="4 5">BL-383-APC-3D</strain>
    </source>
</reference>
<comment type="caution">
    <text evidence="4">The sequence shown here is derived from an EMBL/GenBank/DDBJ whole genome shotgun (WGS) entry which is preliminary data.</text>
</comment>
<dbReference type="GO" id="GO:0006302">
    <property type="term" value="P:double-strand break repair"/>
    <property type="evidence" value="ECO:0007669"/>
    <property type="project" value="TreeGrafter"/>
</dbReference>
<name>A0AB36CIX3_9CORY</name>
<accession>A0AB36CIX3</accession>
<dbReference type="Proteomes" id="UP000544551">
    <property type="component" value="Unassembled WGS sequence"/>
</dbReference>
<dbReference type="PANTHER" id="PTHR32182">
    <property type="entry name" value="DNA REPLICATION AND REPAIR PROTEIN RECF"/>
    <property type="match status" value="1"/>
</dbReference>
<feature type="region of interest" description="Disordered" evidence="2">
    <location>
        <begin position="589"/>
        <end position="613"/>
    </location>
</feature>
<evidence type="ECO:0000256" key="2">
    <source>
        <dbReference type="SAM" id="MobiDB-lite"/>
    </source>
</evidence>
<feature type="domain" description="Protein CR006 P-loop" evidence="3">
    <location>
        <begin position="22"/>
        <end position="737"/>
    </location>
</feature>
<dbReference type="EMBL" id="JABAFZ010000001">
    <property type="protein sequence ID" value="NME88387.1"/>
    <property type="molecule type" value="Genomic_DNA"/>
</dbReference>
<dbReference type="AlphaFoldDB" id="A0AB36CIX3"/>
<gene>
    <name evidence="4" type="ORF">HF853_01550</name>
</gene>
<evidence type="ECO:0000313" key="5">
    <source>
        <dbReference type="Proteomes" id="UP000544551"/>
    </source>
</evidence>
<dbReference type="Pfam" id="PF13166">
    <property type="entry name" value="AAA_13"/>
    <property type="match status" value="1"/>
</dbReference>
<dbReference type="SUPFAM" id="SSF52540">
    <property type="entry name" value="P-loop containing nucleoside triphosphate hydrolases"/>
    <property type="match status" value="1"/>
</dbReference>
<evidence type="ECO:0000259" key="3">
    <source>
        <dbReference type="Pfam" id="PF13166"/>
    </source>
</evidence>
<evidence type="ECO:0000313" key="4">
    <source>
        <dbReference type="EMBL" id="NME88387.1"/>
    </source>
</evidence>
<keyword evidence="1" id="KW-0742">SOS response</keyword>
<dbReference type="Gene3D" id="3.40.50.300">
    <property type="entry name" value="P-loop containing nucleotide triphosphate hydrolases"/>
    <property type="match status" value="1"/>
</dbReference>
<dbReference type="RefSeq" id="WP_168968906.1">
    <property type="nucleotide sequence ID" value="NZ_JABAFZ010000001.1"/>
</dbReference>
<evidence type="ECO:0000256" key="1">
    <source>
        <dbReference type="ARBA" id="ARBA00023236"/>
    </source>
</evidence>
<dbReference type="GO" id="GO:0000731">
    <property type="term" value="P:DNA synthesis involved in DNA repair"/>
    <property type="evidence" value="ECO:0007669"/>
    <property type="project" value="TreeGrafter"/>
</dbReference>
<sequence>MFSNLKIESDFRSLNSKTFDGSLRFGKRTIIYGHNGSGKSSIAELFHQLSKGTQTTPIHWYNEEQKSQKILPSNIPSEMVISSFCKSWIQENVSEFLEGSSAASIVTLGKAAQDAKTEEETLYKSVKRLAEKVPDAQKTSAEAKQAVDIVVNTLQSAIESTLRDVDHREYTKNKYTRRKVRDLLLKSQQSFPTEAEHKRNLGILKQAKLEPVEFTKYPSFDWDDFVQEVKALLSRDIQSEIIGELVGNAPLQDWLQKGLDLHKGTETCNFCLNLIPSDRLNQLQRHFDESRTKVKNQATNLRNSIADHLDSISIWWDEIPESSRLYPELAKELQQAVTDESEFDRQYRDKFTDIDQLLFAKFEAPERTDITVTTTSPPITPGEQLQTVIDKHNELAGKDKERKLEVAKYVLAYLVGEQSEEFSKLDAVQTTRENELTDLKVELDKEQKLLQEAKAKQFSSAEMAAQISKDLEFVYGKNHLKVKVSQDGKHYQCTRGSLPAKNLSEGERNSLALLYFLRRLEDESQGVSPDQRLIIIDDPSSSLDRESVFATHSWLLRSLQTYKQSIILTHDFELLRLFLNSQKSQLNEDRKDIRQGSRKDATAQEKRKKEKAERAPRIAFLEILARTNEDGTRNSRLQALSETFLKFHSEYHFLFDRLLTGIENTDNHELIFLLPNAARRVLESFVSFHVPGSNGFEQQLKKVALDDCNEEYRDVYDFCNRFSHGEGREHQLLLDATTVFLRIRRSLELIKTTDYRHYKAMCRAVNRSEKEPLSGLSWNELEKQEVNIP</sequence>